<comment type="caution">
    <text evidence="1">The sequence shown here is derived from an EMBL/GenBank/DDBJ whole genome shotgun (WGS) entry which is preliminary data.</text>
</comment>
<proteinExistence type="predicted"/>
<dbReference type="EMBL" id="BMPQ01000059">
    <property type="protein sequence ID" value="GGL17275.1"/>
    <property type="molecule type" value="Genomic_DNA"/>
</dbReference>
<reference evidence="1" key="2">
    <citation type="submission" date="2020-09" db="EMBL/GenBank/DDBJ databases">
        <authorList>
            <person name="Sun Q."/>
            <person name="Ohkuma M."/>
        </authorList>
    </citation>
    <scope>NUCLEOTIDE SEQUENCE</scope>
    <source>
        <strain evidence="1">JCM 3035</strain>
    </source>
</reference>
<evidence type="ECO:0000313" key="2">
    <source>
        <dbReference type="Proteomes" id="UP000637788"/>
    </source>
</evidence>
<protein>
    <submittedName>
        <fullName evidence="1">Uncharacterized protein</fullName>
    </submittedName>
</protein>
<accession>A0A917VV79</accession>
<dbReference type="AlphaFoldDB" id="A0A917VV79"/>
<organism evidence="1 2">
    <name type="scientific">Streptomyces flaveus</name>
    <dbReference type="NCBI Taxonomy" id="66370"/>
    <lineage>
        <taxon>Bacteria</taxon>
        <taxon>Bacillati</taxon>
        <taxon>Actinomycetota</taxon>
        <taxon>Actinomycetes</taxon>
        <taxon>Kitasatosporales</taxon>
        <taxon>Streptomycetaceae</taxon>
        <taxon>Streptomyces</taxon>
        <taxon>Streptomyces aurantiacus group</taxon>
    </lineage>
</organism>
<dbReference type="Proteomes" id="UP000637788">
    <property type="component" value="Unassembled WGS sequence"/>
</dbReference>
<evidence type="ECO:0000313" key="1">
    <source>
        <dbReference type="EMBL" id="GGL17275.1"/>
    </source>
</evidence>
<keyword evidence="2" id="KW-1185">Reference proteome</keyword>
<name>A0A917VV79_9ACTN</name>
<gene>
    <name evidence="1" type="ORF">GCM10010094_92720</name>
</gene>
<reference evidence="1" key="1">
    <citation type="journal article" date="2014" name="Int. J. Syst. Evol. Microbiol.">
        <title>Complete genome sequence of Corynebacterium casei LMG S-19264T (=DSM 44701T), isolated from a smear-ripened cheese.</title>
        <authorList>
            <consortium name="US DOE Joint Genome Institute (JGI-PGF)"/>
            <person name="Walter F."/>
            <person name="Albersmeier A."/>
            <person name="Kalinowski J."/>
            <person name="Ruckert C."/>
        </authorList>
    </citation>
    <scope>NUCLEOTIDE SEQUENCE</scope>
    <source>
        <strain evidence="1">JCM 3035</strain>
    </source>
</reference>
<sequence>MVLWLAMSALWAWAACESFAFRVTGEQPTLARSLLTRATTRATAGAAVPAGAVVAGGFGAAVVLEGGAAVGFGAAVVLVGAGGAVVFETGALGFSGASAAVPGEVVGEAEGEAVAVGFAVRMSRPRCPSQDVFLPSVQGPLDAAVMASAPPSPMHAMAADGTATALIARTATAMGRRRVFLRCFRWFLMRTSFGRLSLRLRRARFRTDTALDLRGRLAGPSLLKAA</sequence>